<dbReference type="EMBL" id="JBANRG010000097">
    <property type="protein sequence ID" value="KAK7436194.1"/>
    <property type="molecule type" value="Genomic_DNA"/>
</dbReference>
<evidence type="ECO:0000313" key="3">
    <source>
        <dbReference type="Proteomes" id="UP001498398"/>
    </source>
</evidence>
<proteinExistence type="predicted"/>
<organism evidence="2 3">
    <name type="scientific">Marasmiellus scandens</name>
    <dbReference type="NCBI Taxonomy" id="2682957"/>
    <lineage>
        <taxon>Eukaryota</taxon>
        <taxon>Fungi</taxon>
        <taxon>Dikarya</taxon>
        <taxon>Basidiomycota</taxon>
        <taxon>Agaricomycotina</taxon>
        <taxon>Agaricomycetes</taxon>
        <taxon>Agaricomycetidae</taxon>
        <taxon>Agaricales</taxon>
        <taxon>Marasmiineae</taxon>
        <taxon>Omphalotaceae</taxon>
        <taxon>Marasmiellus</taxon>
    </lineage>
</organism>
<evidence type="ECO:0000256" key="1">
    <source>
        <dbReference type="SAM" id="MobiDB-lite"/>
    </source>
</evidence>
<gene>
    <name evidence="2" type="ORF">VKT23_019270</name>
</gene>
<feature type="compositionally biased region" description="Polar residues" evidence="1">
    <location>
        <begin position="327"/>
        <end position="337"/>
    </location>
</feature>
<feature type="compositionally biased region" description="Basic and acidic residues" evidence="1">
    <location>
        <begin position="384"/>
        <end position="407"/>
    </location>
</feature>
<feature type="compositionally biased region" description="Polar residues" evidence="1">
    <location>
        <begin position="490"/>
        <end position="500"/>
    </location>
</feature>
<comment type="caution">
    <text evidence="2">The sequence shown here is derived from an EMBL/GenBank/DDBJ whole genome shotgun (WGS) entry which is preliminary data.</text>
</comment>
<feature type="region of interest" description="Disordered" evidence="1">
    <location>
        <begin position="310"/>
        <end position="443"/>
    </location>
</feature>
<keyword evidence="3" id="KW-1185">Reference proteome</keyword>
<accession>A0ABR1ILS9</accession>
<protein>
    <submittedName>
        <fullName evidence="2">Uncharacterized protein</fullName>
    </submittedName>
</protein>
<reference evidence="2 3" key="1">
    <citation type="submission" date="2024-01" db="EMBL/GenBank/DDBJ databases">
        <title>A draft genome for the cacao thread blight pathogen Marasmiellus scandens.</title>
        <authorList>
            <person name="Baruah I.K."/>
            <person name="Leung J."/>
            <person name="Bukari Y."/>
            <person name="Amoako-Attah I."/>
            <person name="Meinhardt L.W."/>
            <person name="Bailey B.A."/>
            <person name="Cohen S.P."/>
        </authorList>
    </citation>
    <scope>NUCLEOTIDE SEQUENCE [LARGE SCALE GENOMIC DNA]</scope>
    <source>
        <strain evidence="2 3">GH-19</strain>
    </source>
</reference>
<feature type="region of interest" description="Disordered" evidence="1">
    <location>
        <begin position="484"/>
        <end position="602"/>
    </location>
</feature>
<dbReference type="Proteomes" id="UP001498398">
    <property type="component" value="Unassembled WGS sequence"/>
</dbReference>
<feature type="compositionally biased region" description="Acidic residues" evidence="1">
    <location>
        <begin position="413"/>
        <end position="428"/>
    </location>
</feature>
<name>A0ABR1ILS9_9AGAR</name>
<sequence>MYQYPQFSQYPQYPIGFNSNFGNTYAPNSFQAPAPVSQGPHVPHPQNYYAFTRETLLQVLEKLSQLIDSEFPGMPIRLVAHGGACVLLHSGLHTIADRRATHSGFLVESQRFTTRDVDYIHRSFVKEYEQLGVHRPGERLKKCIYDTAVQMGHEFSLGADWMNSDPDAGLPLHEDFSTRQTSDPVYEASITPVNMRRNTVFVSRNNKLTIVCIPAAWAVALKLHRYSLKDSSDICLWLILESRNRSIPWDVESVKQWLESECPDMNYGNFDRQHLIQRRERIERVLAILSTTNNGALEYNIDQVQAFLPNGKTGIQPPGTVLPETRPVSTDRFQMGSNPEIGWHPNPAHLSSHASTRADHKYPISGYDPKIQFSSGPLSMGSGPKHESERHRIAFSHRPESSRHRETLSPPDTDSDSEIETDSDSSEDLDVHGAKGTRHGILRKSVSNPAFKLSGRNVTIREPAPEIMTIEEQTARQMSRMVVDDRPGTPYQSESPAQHQSRPDRRYTTETSGGGTPASHHSSNPRRQHSMPSSQGQIYRPNLDHPDSGMHSRNSHAYFPHPSRHSAQAHTVEPEPMFIPPLPTEGSRDPFQRSWDNFRPQY</sequence>
<evidence type="ECO:0000313" key="2">
    <source>
        <dbReference type="EMBL" id="KAK7436194.1"/>
    </source>
</evidence>